<dbReference type="Proteomes" id="UP000185578">
    <property type="component" value="Unassembled WGS sequence"/>
</dbReference>
<gene>
    <name evidence="1" type="ORF">BTN82_26180</name>
</gene>
<dbReference type="SUPFAM" id="SSF46894">
    <property type="entry name" value="C-terminal effector domain of the bipartite response regulators"/>
    <property type="match status" value="1"/>
</dbReference>
<dbReference type="EMBL" id="MSCT01000020">
    <property type="protein sequence ID" value="OLF52208.1"/>
    <property type="molecule type" value="Genomic_DNA"/>
</dbReference>
<dbReference type="InterPro" id="IPR036388">
    <property type="entry name" value="WH-like_DNA-bd_sf"/>
</dbReference>
<sequence>MIASGGAIKNCEVIRCFPRGMAVREIAKKIDRSAKAISPQKARAFRKVGAASYIEFFELKYALQMP</sequence>
<proteinExistence type="predicted"/>
<dbReference type="GO" id="GO:0006355">
    <property type="term" value="P:regulation of DNA-templated transcription"/>
    <property type="evidence" value="ECO:0007669"/>
    <property type="project" value="InterPro"/>
</dbReference>
<evidence type="ECO:0000313" key="1">
    <source>
        <dbReference type="EMBL" id="OLF52208.1"/>
    </source>
</evidence>
<evidence type="ECO:0000313" key="2">
    <source>
        <dbReference type="Proteomes" id="UP000185578"/>
    </source>
</evidence>
<dbReference type="InterPro" id="IPR016032">
    <property type="entry name" value="Sig_transdc_resp-reg_C-effctor"/>
</dbReference>
<name>A0A1Q8EK79_9PSED</name>
<organism evidence="1 2">
    <name type="scientific">Pseudomonas chlororaphis</name>
    <dbReference type="NCBI Taxonomy" id="587753"/>
    <lineage>
        <taxon>Bacteria</taxon>
        <taxon>Pseudomonadati</taxon>
        <taxon>Pseudomonadota</taxon>
        <taxon>Gammaproteobacteria</taxon>
        <taxon>Pseudomonadales</taxon>
        <taxon>Pseudomonadaceae</taxon>
        <taxon>Pseudomonas</taxon>
    </lineage>
</organism>
<dbReference type="GO" id="GO:0003677">
    <property type="term" value="F:DNA binding"/>
    <property type="evidence" value="ECO:0007669"/>
    <property type="project" value="InterPro"/>
</dbReference>
<protein>
    <submittedName>
        <fullName evidence="1">Uncharacterized protein</fullName>
    </submittedName>
</protein>
<accession>A0A1Q8EK79</accession>
<comment type="caution">
    <text evidence="1">The sequence shown here is derived from an EMBL/GenBank/DDBJ whole genome shotgun (WGS) entry which is preliminary data.</text>
</comment>
<dbReference type="Gene3D" id="1.10.10.10">
    <property type="entry name" value="Winged helix-like DNA-binding domain superfamily/Winged helix DNA-binding domain"/>
    <property type="match status" value="1"/>
</dbReference>
<reference evidence="1 2" key="1">
    <citation type="submission" date="2016-12" db="EMBL/GenBank/DDBJ databases">
        <authorList>
            <person name="Song W.-J."/>
            <person name="Kurnit D.M."/>
        </authorList>
    </citation>
    <scope>NUCLEOTIDE SEQUENCE [LARGE SCALE GENOMIC DNA]</scope>
    <source>
        <strain evidence="1 2">PCL1601</strain>
    </source>
</reference>
<dbReference type="AlphaFoldDB" id="A0A1Q8EK79"/>